<evidence type="ECO:0000256" key="1">
    <source>
        <dbReference type="SAM" id="MobiDB-lite"/>
    </source>
</evidence>
<sequence>MGLMGLKNPHQALKQSISIESEASENAKPDDLTRMPRTKVANDSAWLAPSDRASLLGSEVVVLDLLDQMA</sequence>
<accession>A0ABQ9KE92</accession>
<dbReference type="EMBL" id="JARPOI010000018">
    <property type="protein sequence ID" value="KAJ9135577.1"/>
    <property type="molecule type" value="Genomic_DNA"/>
</dbReference>
<reference evidence="2 3" key="1">
    <citation type="journal article" date="2023" name="Plant Biotechnol. J.">
        <title>Chromosome-level wild Hevea brasiliensis genome provides new tools for genomic-assisted breeding and valuable loci to elevate rubber yield.</title>
        <authorList>
            <person name="Cheng H."/>
            <person name="Song X."/>
            <person name="Hu Y."/>
            <person name="Wu T."/>
            <person name="Yang Q."/>
            <person name="An Z."/>
            <person name="Feng S."/>
            <person name="Deng Z."/>
            <person name="Wu W."/>
            <person name="Zeng X."/>
            <person name="Tu M."/>
            <person name="Wang X."/>
            <person name="Huang H."/>
        </authorList>
    </citation>
    <scope>NUCLEOTIDE SEQUENCE [LARGE SCALE GENOMIC DNA]</scope>
    <source>
        <strain evidence="2">MT/VB/25A 57/8</strain>
    </source>
</reference>
<dbReference type="Proteomes" id="UP001174677">
    <property type="component" value="Chromosome 18"/>
</dbReference>
<feature type="region of interest" description="Disordered" evidence="1">
    <location>
        <begin position="18"/>
        <end position="37"/>
    </location>
</feature>
<gene>
    <name evidence="2" type="ORF">P3X46_032746</name>
</gene>
<evidence type="ECO:0000313" key="2">
    <source>
        <dbReference type="EMBL" id="KAJ9135577.1"/>
    </source>
</evidence>
<feature type="compositionally biased region" description="Basic and acidic residues" evidence="1">
    <location>
        <begin position="25"/>
        <end position="34"/>
    </location>
</feature>
<name>A0ABQ9KE92_HEVBR</name>
<keyword evidence="3" id="KW-1185">Reference proteome</keyword>
<proteinExistence type="predicted"/>
<protein>
    <submittedName>
        <fullName evidence="2">Uncharacterized protein</fullName>
    </submittedName>
</protein>
<comment type="caution">
    <text evidence="2">The sequence shown here is derived from an EMBL/GenBank/DDBJ whole genome shotgun (WGS) entry which is preliminary data.</text>
</comment>
<organism evidence="2 3">
    <name type="scientific">Hevea brasiliensis</name>
    <name type="common">Para rubber tree</name>
    <name type="synonym">Siphonia brasiliensis</name>
    <dbReference type="NCBI Taxonomy" id="3981"/>
    <lineage>
        <taxon>Eukaryota</taxon>
        <taxon>Viridiplantae</taxon>
        <taxon>Streptophyta</taxon>
        <taxon>Embryophyta</taxon>
        <taxon>Tracheophyta</taxon>
        <taxon>Spermatophyta</taxon>
        <taxon>Magnoliopsida</taxon>
        <taxon>eudicotyledons</taxon>
        <taxon>Gunneridae</taxon>
        <taxon>Pentapetalae</taxon>
        <taxon>rosids</taxon>
        <taxon>fabids</taxon>
        <taxon>Malpighiales</taxon>
        <taxon>Euphorbiaceae</taxon>
        <taxon>Crotonoideae</taxon>
        <taxon>Micrandreae</taxon>
        <taxon>Hevea</taxon>
    </lineage>
</organism>
<evidence type="ECO:0000313" key="3">
    <source>
        <dbReference type="Proteomes" id="UP001174677"/>
    </source>
</evidence>